<feature type="region of interest" description="Disordered" evidence="3">
    <location>
        <begin position="1"/>
        <end position="30"/>
    </location>
</feature>
<dbReference type="InterPro" id="IPR003362">
    <property type="entry name" value="Bact_transf"/>
</dbReference>
<protein>
    <recommendedName>
        <fullName evidence="5">Bacterial sugar transferase domain-containing protein</fullName>
    </recommendedName>
</protein>
<dbReference type="Proteomes" id="UP000321464">
    <property type="component" value="Unassembled WGS sequence"/>
</dbReference>
<evidence type="ECO:0000256" key="4">
    <source>
        <dbReference type="SAM" id="Phobius"/>
    </source>
</evidence>
<name>A0A512AIY8_9SPHN</name>
<feature type="domain" description="Bacterial sugar transferase" evidence="5">
    <location>
        <begin position="284"/>
        <end position="472"/>
    </location>
</feature>
<dbReference type="GO" id="GO:0000271">
    <property type="term" value="P:polysaccharide biosynthetic process"/>
    <property type="evidence" value="ECO:0007669"/>
    <property type="project" value="UniProtKB-KW"/>
</dbReference>
<evidence type="ECO:0000256" key="2">
    <source>
        <dbReference type="ARBA" id="ARBA00023169"/>
    </source>
</evidence>
<organism evidence="6 7">
    <name type="scientific">Novosphingobium sediminis</name>
    <dbReference type="NCBI Taxonomy" id="707214"/>
    <lineage>
        <taxon>Bacteria</taxon>
        <taxon>Pseudomonadati</taxon>
        <taxon>Pseudomonadota</taxon>
        <taxon>Alphaproteobacteria</taxon>
        <taxon>Sphingomonadales</taxon>
        <taxon>Sphingomonadaceae</taxon>
        <taxon>Novosphingobium</taxon>
    </lineage>
</organism>
<evidence type="ECO:0000256" key="1">
    <source>
        <dbReference type="ARBA" id="ARBA00006464"/>
    </source>
</evidence>
<dbReference type="Pfam" id="PF02397">
    <property type="entry name" value="Bac_transf"/>
    <property type="match status" value="1"/>
</dbReference>
<dbReference type="AlphaFoldDB" id="A0A512AIY8"/>
<feature type="transmembrane region" description="Helical" evidence="4">
    <location>
        <begin position="136"/>
        <end position="155"/>
    </location>
</feature>
<evidence type="ECO:0000259" key="5">
    <source>
        <dbReference type="Pfam" id="PF02397"/>
    </source>
</evidence>
<feature type="transmembrane region" description="Helical" evidence="4">
    <location>
        <begin position="289"/>
        <end position="312"/>
    </location>
</feature>
<gene>
    <name evidence="6" type="ORF">NSE01_14840</name>
</gene>
<accession>A0A512AIY8</accession>
<evidence type="ECO:0000313" key="6">
    <source>
        <dbReference type="EMBL" id="GEN99651.1"/>
    </source>
</evidence>
<evidence type="ECO:0000256" key="3">
    <source>
        <dbReference type="SAM" id="MobiDB-lite"/>
    </source>
</evidence>
<keyword evidence="4" id="KW-0472">Membrane</keyword>
<feature type="compositionally biased region" description="Basic and acidic residues" evidence="3">
    <location>
        <begin position="1"/>
        <end position="10"/>
    </location>
</feature>
<dbReference type="GO" id="GO:0009242">
    <property type="term" value="P:colanic acid biosynthetic process"/>
    <property type="evidence" value="ECO:0007669"/>
    <property type="project" value="TreeGrafter"/>
</dbReference>
<feature type="transmembrane region" description="Helical" evidence="4">
    <location>
        <begin position="110"/>
        <end position="130"/>
    </location>
</feature>
<keyword evidence="4" id="KW-1133">Transmembrane helix</keyword>
<sequence>MTTLQRDRDAVASLSGKGGDQTPGSKRQLNLPLAPSLEKRRLQAYLLLMLIDGLVIVGASLLVSLLYLGRAYDPQTLQQINLYVPLYWGAALMTRAYSMQALTSLRYSQSRSMMAMIIAVTMVIFIAFFTKSSEQFSRASTVASLLVIAGGMAWARIVAKPLIRSSCGATAQNVLIIDDGGTPVRVPHAWHIDSREHRLRPDRNDPHMLDRLGMFMTNMDRVLVTCPPERRKDWALVFKGSNICGEIVDPEVQELGVLGANRGHGFGSLVVSVGPLGLRARALKRAMDLAIAGGATIALAPLLLVVALLIWLEDRGPVFFMQQRQGRNNRLFWIFKFRSMRVEKLDSTGARSASKDDDRITRIGRFIRKTSIDELPQLLNVLRGDMSIVGPRPHAIGSLAGQKRFWEVDPRYLLRHSLKPGLTGLAQIRGLRGATDSEEDLSSRLQADLEYLDGWTAVRDIRIIFATATVLVHDRAF</sequence>
<dbReference type="PANTHER" id="PTHR30576">
    <property type="entry name" value="COLANIC BIOSYNTHESIS UDP-GLUCOSE LIPID CARRIER TRANSFERASE"/>
    <property type="match status" value="1"/>
</dbReference>
<evidence type="ECO:0000313" key="7">
    <source>
        <dbReference type="Proteomes" id="UP000321464"/>
    </source>
</evidence>
<dbReference type="GO" id="GO:0089702">
    <property type="term" value="F:undecaprenyl-phosphate glucose phosphotransferase activity"/>
    <property type="evidence" value="ECO:0007669"/>
    <property type="project" value="TreeGrafter"/>
</dbReference>
<feature type="transmembrane region" description="Helical" evidence="4">
    <location>
        <begin position="80"/>
        <end position="98"/>
    </location>
</feature>
<comment type="caution">
    <text evidence="6">The sequence shown here is derived from an EMBL/GenBank/DDBJ whole genome shotgun (WGS) entry which is preliminary data.</text>
</comment>
<dbReference type="PANTHER" id="PTHR30576:SF21">
    <property type="entry name" value="UDP-GLUCOSE:UNDECAPRENYL-PHOSPHATE GLUCOSE-1-PHOSPHATE TRANSFERASE"/>
    <property type="match status" value="1"/>
</dbReference>
<proteinExistence type="inferred from homology"/>
<keyword evidence="4" id="KW-0812">Transmembrane</keyword>
<dbReference type="EMBL" id="BJYR01000010">
    <property type="protein sequence ID" value="GEN99651.1"/>
    <property type="molecule type" value="Genomic_DNA"/>
</dbReference>
<keyword evidence="7" id="KW-1185">Reference proteome</keyword>
<feature type="transmembrane region" description="Helical" evidence="4">
    <location>
        <begin position="45"/>
        <end position="68"/>
    </location>
</feature>
<dbReference type="RefSeq" id="WP_246135086.1">
    <property type="nucleotide sequence ID" value="NZ_BJYR01000010.1"/>
</dbReference>
<reference evidence="6 7" key="1">
    <citation type="submission" date="2019-07" db="EMBL/GenBank/DDBJ databases">
        <title>Whole genome shotgun sequence of Novosphingobium sediminis NBRC 106119.</title>
        <authorList>
            <person name="Hosoyama A."/>
            <person name="Uohara A."/>
            <person name="Ohji S."/>
            <person name="Ichikawa N."/>
        </authorList>
    </citation>
    <scope>NUCLEOTIDE SEQUENCE [LARGE SCALE GENOMIC DNA]</scope>
    <source>
        <strain evidence="6 7">NBRC 106119</strain>
    </source>
</reference>
<comment type="similarity">
    <text evidence="1">Belongs to the bacterial sugar transferase family.</text>
</comment>
<keyword evidence="2" id="KW-0270">Exopolysaccharide synthesis</keyword>